<organism evidence="2 3">
    <name type="scientific">Ridgeia piscesae</name>
    <name type="common">Tubeworm</name>
    <dbReference type="NCBI Taxonomy" id="27915"/>
    <lineage>
        <taxon>Eukaryota</taxon>
        <taxon>Metazoa</taxon>
        <taxon>Spiralia</taxon>
        <taxon>Lophotrochozoa</taxon>
        <taxon>Annelida</taxon>
        <taxon>Polychaeta</taxon>
        <taxon>Sedentaria</taxon>
        <taxon>Canalipalpata</taxon>
        <taxon>Sabellida</taxon>
        <taxon>Siboglinidae</taxon>
        <taxon>Ridgeia</taxon>
    </lineage>
</organism>
<protein>
    <submittedName>
        <fullName evidence="2">Uncharacterized protein</fullName>
    </submittedName>
</protein>
<feature type="region of interest" description="Disordered" evidence="1">
    <location>
        <begin position="84"/>
        <end position="135"/>
    </location>
</feature>
<accession>A0AAD9NQ87</accession>
<keyword evidence="3" id="KW-1185">Reference proteome</keyword>
<gene>
    <name evidence="2" type="ORF">NP493_643g03001</name>
</gene>
<dbReference type="EMBL" id="JAODUO010000643">
    <property type="protein sequence ID" value="KAK2176738.1"/>
    <property type="molecule type" value="Genomic_DNA"/>
</dbReference>
<evidence type="ECO:0000313" key="3">
    <source>
        <dbReference type="Proteomes" id="UP001209878"/>
    </source>
</evidence>
<reference evidence="2" key="1">
    <citation type="journal article" date="2023" name="Mol. Biol. Evol.">
        <title>Third-Generation Sequencing Reveals the Adaptive Role of the Epigenome in Three Deep-Sea Polychaetes.</title>
        <authorList>
            <person name="Perez M."/>
            <person name="Aroh O."/>
            <person name="Sun Y."/>
            <person name="Lan Y."/>
            <person name="Juniper S.K."/>
            <person name="Young C.R."/>
            <person name="Angers B."/>
            <person name="Qian P.Y."/>
        </authorList>
    </citation>
    <scope>NUCLEOTIDE SEQUENCE</scope>
    <source>
        <strain evidence="2">R07B-5</strain>
    </source>
</reference>
<evidence type="ECO:0000256" key="1">
    <source>
        <dbReference type="SAM" id="MobiDB-lite"/>
    </source>
</evidence>
<comment type="caution">
    <text evidence="2">The sequence shown here is derived from an EMBL/GenBank/DDBJ whole genome shotgun (WGS) entry which is preliminary data.</text>
</comment>
<dbReference type="Proteomes" id="UP001209878">
    <property type="component" value="Unassembled WGS sequence"/>
</dbReference>
<sequence length="190" mass="21475">MVLYDSFPSKQMENLKCSACTNIPVSPMKGQLTRALVRLPVVDPQTLNTQYVYKGNLTAGKTELTWGVRRNGFSEQYRTIQRMAQSEGVDRQEGRPQTCPVTGRETVKAQEQSDQMSLPAPAQAQAGDQPRMDDDDIPALQVQRMGRNTTPSEMFITCLIVLISVRMRRRSSFLLLYLRTGWIIVADLDF</sequence>
<name>A0AAD9NQ87_RIDPI</name>
<proteinExistence type="predicted"/>
<dbReference type="AlphaFoldDB" id="A0AAD9NQ87"/>
<evidence type="ECO:0000313" key="2">
    <source>
        <dbReference type="EMBL" id="KAK2176738.1"/>
    </source>
</evidence>